<keyword evidence="1" id="KW-0067">ATP-binding</keyword>
<dbReference type="Gene3D" id="3.20.20.370">
    <property type="entry name" value="Glycoside hydrolase/deacetylase"/>
    <property type="match status" value="1"/>
</dbReference>
<dbReference type="NCBIfam" id="NF003814">
    <property type="entry name" value="PRK05406.1-3"/>
    <property type="match status" value="1"/>
</dbReference>
<keyword evidence="1" id="KW-0547">Nucleotide-binding</keyword>
<dbReference type="GO" id="GO:0005524">
    <property type="term" value="F:ATP binding"/>
    <property type="evidence" value="ECO:0007669"/>
    <property type="project" value="UniProtKB-UniRule"/>
</dbReference>
<name>A0A6V8IAH8_9PROT</name>
<dbReference type="AlphaFoldDB" id="A0A6V8IAH8"/>
<comment type="function">
    <text evidence="1">Catalyzes the cleavage of 5-oxoproline to form L-glutamate coupled to the hydrolysis of ATP to ADP and inorganic phosphate.</text>
</comment>
<evidence type="ECO:0000313" key="2">
    <source>
        <dbReference type="EMBL" id="GFE94571.1"/>
    </source>
</evidence>
<dbReference type="Proteomes" id="UP000548726">
    <property type="component" value="Unassembled WGS sequence"/>
</dbReference>
<dbReference type="RefSeq" id="WP_086656354.1">
    <property type="nucleotide sequence ID" value="NZ_BLJP01000014.1"/>
</dbReference>
<dbReference type="OrthoDB" id="9773478at2"/>
<dbReference type="Pfam" id="PF03746">
    <property type="entry name" value="LamB_YcsF"/>
    <property type="match status" value="1"/>
</dbReference>
<dbReference type="NCBIfam" id="NF003816">
    <property type="entry name" value="PRK05406.1-5"/>
    <property type="match status" value="1"/>
</dbReference>
<dbReference type="SUPFAM" id="SSF88713">
    <property type="entry name" value="Glycoside hydrolase/deacetylase"/>
    <property type="match status" value="1"/>
</dbReference>
<sequence length="259" mass="27342">MTKTIDLNADLGESFGHYSIGDDAALLGIVTSANVACGFHGGDPQVMAKTFALAHENNVAVGAHPGFPDLWGFGRRPLPMTPLEIERIVAYQLGAACAMATYSGHAITYLKAHGALANLTEHDPVIAQAVLNGVYAVEPALPVVAIAHSALERLGKDRGMTIRSEIFADRGYDEDGHLLPRAQPGAVLHDPQAVAERALRMIHAGAIETLSGRLLATTIDTICVHGDSAKAVTLARHLRNTLEAEGIFVRAPAKQGHAS</sequence>
<dbReference type="CDD" id="cd10787">
    <property type="entry name" value="LamB_YcsF_like"/>
    <property type="match status" value="1"/>
</dbReference>
<dbReference type="HAMAP" id="MF_00691">
    <property type="entry name" value="PxpA"/>
    <property type="match status" value="1"/>
</dbReference>
<dbReference type="PANTHER" id="PTHR30292:SF0">
    <property type="entry name" value="5-OXOPROLINASE SUBUNIT A"/>
    <property type="match status" value="1"/>
</dbReference>
<comment type="similarity">
    <text evidence="1">Belongs to the LamB/PxpA family.</text>
</comment>
<organism evidence="2 3">
    <name type="scientific">Acetobacter persici</name>
    <dbReference type="NCBI Taxonomy" id="1076596"/>
    <lineage>
        <taxon>Bacteria</taxon>
        <taxon>Pseudomonadati</taxon>
        <taxon>Pseudomonadota</taxon>
        <taxon>Alphaproteobacteria</taxon>
        <taxon>Acetobacterales</taxon>
        <taxon>Acetobacteraceae</taxon>
        <taxon>Acetobacter</taxon>
    </lineage>
</organism>
<comment type="subunit">
    <text evidence="1">Forms a complex composed of PxpA, PxpB and PxpC.</text>
</comment>
<evidence type="ECO:0000313" key="3">
    <source>
        <dbReference type="Proteomes" id="UP000548726"/>
    </source>
</evidence>
<comment type="caution">
    <text evidence="2">The sequence shown here is derived from an EMBL/GenBank/DDBJ whole genome shotgun (WGS) entry which is preliminary data.</text>
</comment>
<protein>
    <recommendedName>
        <fullName evidence="1">5-oxoprolinase subunit A</fullName>
        <shortName evidence="1">5-OPase subunit A</shortName>
        <ecNumber evidence="1">3.5.2.9</ecNumber>
    </recommendedName>
    <alternativeName>
        <fullName evidence="1">5-oxoprolinase (ATP-hydrolyzing) subunit A</fullName>
    </alternativeName>
</protein>
<dbReference type="InterPro" id="IPR011330">
    <property type="entry name" value="Glyco_hydro/deAcase_b/a-brl"/>
</dbReference>
<dbReference type="PANTHER" id="PTHR30292">
    <property type="entry name" value="UNCHARACTERIZED PROTEIN YBGL-RELATED"/>
    <property type="match status" value="1"/>
</dbReference>
<reference evidence="2 3" key="1">
    <citation type="journal article" date="2020" name="Cell Rep.">
        <title>Local necrotic cells trigger systemic immune activation via gut microbiome dysbiosis in Drosophila.</title>
        <authorList>
            <person name="Kosakamoto H."/>
            <person name="Yamauchi T."/>
            <person name="Akuzawa-Tokita Y."/>
            <person name="Nishimura K."/>
            <person name="Soga T."/>
            <person name="Murakami T."/>
            <person name="Mori H."/>
            <person name="Yamamoto K."/>
            <person name="Miyazaki R."/>
            <person name="Koto A."/>
            <person name="Miura M."/>
            <person name="Obata F."/>
        </authorList>
    </citation>
    <scope>NUCLEOTIDE SEQUENCE [LARGE SCALE GENOMIC DNA]</scope>
    <source>
        <strain evidence="2 3">Ai</strain>
    </source>
</reference>
<comment type="catalytic activity">
    <reaction evidence="1">
        <text>5-oxo-L-proline + ATP + 2 H2O = L-glutamate + ADP + phosphate + H(+)</text>
        <dbReference type="Rhea" id="RHEA:10348"/>
        <dbReference type="ChEBI" id="CHEBI:15377"/>
        <dbReference type="ChEBI" id="CHEBI:15378"/>
        <dbReference type="ChEBI" id="CHEBI:29985"/>
        <dbReference type="ChEBI" id="CHEBI:30616"/>
        <dbReference type="ChEBI" id="CHEBI:43474"/>
        <dbReference type="ChEBI" id="CHEBI:58402"/>
        <dbReference type="ChEBI" id="CHEBI:456216"/>
        <dbReference type="EC" id="3.5.2.9"/>
    </reaction>
</comment>
<dbReference type="InterPro" id="IPR005501">
    <property type="entry name" value="LamB/YcsF/PxpA-like"/>
</dbReference>
<evidence type="ECO:0000256" key="1">
    <source>
        <dbReference type="HAMAP-Rule" id="MF_00691"/>
    </source>
</evidence>
<dbReference type="EMBL" id="BLJP01000014">
    <property type="protein sequence ID" value="GFE94571.1"/>
    <property type="molecule type" value="Genomic_DNA"/>
</dbReference>
<keyword evidence="1" id="KW-0378">Hydrolase</keyword>
<dbReference type="EC" id="3.5.2.9" evidence="1"/>
<dbReference type="GO" id="GO:0005975">
    <property type="term" value="P:carbohydrate metabolic process"/>
    <property type="evidence" value="ECO:0007669"/>
    <property type="project" value="InterPro"/>
</dbReference>
<keyword evidence="3" id="KW-1185">Reference proteome</keyword>
<proteinExistence type="inferred from homology"/>
<accession>A0A6V8IAH8</accession>
<dbReference type="GO" id="GO:0017168">
    <property type="term" value="F:5-oxoprolinase (ATP-hydrolyzing) activity"/>
    <property type="evidence" value="ECO:0007669"/>
    <property type="project" value="UniProtKB-UniRule"/>
</dbReference>
<gene>
    <name evidence="1" type="primary">pxpA</name>
    <name evidence="2" type="ORF">DmAi_26300</name>
</gene>